<comment type="caution">
    <text evidence="3">The sequence shown here is derived from an EMBL/GenBank/DDBJ whole genome shotgun (WGS) entry which is preliminary data.</text>
</comment>
<name>A0AAV7Z1G6_9EUKA</name>
<reference evidence="3" key="2">
    <citation type="submission" date="2022-08" db="EMBL/GenBank/DDBJ databases">
        <title>Novel sulphate-reducing endosymbionts in the free-living metamonad Anaeramoeba.</title>
        <authorList>
            <person name="Jerlstrom-Hultqvist J."/>
            <person name="Cepicka I."/>
            <person name="Gallot-Lavallee L."/>
            <person name="Salas-Leiva D."/>
            <person name="Curtis B.A."/>
            <person name="Zahonova K."/>
            <person name="Pipaliya S."/>
            <person name="Dacks J."/>
            <person name="Roger A.J."/>
        </authorList>
    </citation>
    <scope>NUCLEOTIDE SEQUENCE</scope>
    <source>
        <strain evidence="3">Busselton2</strain>
    </source>
</reference>
<proteinExistence type="inferred from homology"/>
<keyword evidence="6" id="KW-1185">Reference proteome</keyword>
<evidence type="ECO:0000313" key="5">
    <source>
        <dbReference type="Proteomes" id="UP001146793"/>
    </source>
</evidence>
<dbReference type="Proteomes" id="UP001146793">
    <property type="component" value="Unassembled WGS sequence"/>
</dbReference>
<evidence type="ECO:0000259" key="2">
    <source>
        <dbReference type="SMART" id="SM00385"/>
    </source>
</evidence>
<evidence type="ECO:0000256" key="1">
    <source>
        <dbReference type="RuleBase" id="RU000383"/>
    </source>
</evidence>
<evidence type="ECO:0000313" key="4">
    <source>
        <dbReference type="EMBL" id="KAJ6247052.1"/>
    </source>
</evidence>
<dbReference type="Gene3D" id="1.10.472.10">
    <property type="entry name" value="Cyclin-like"/>
    <property type="match status" value="2"/>
</dbReference>
<dbReference type="CDD" id="cd20514">
    <property type="entry name" value="CYCLIN_CCNC_rpt2"/>
    <property type="match status" value="1"/>
</dbReference>
<evidence type="ECO:0000313" key="6">
    <source>
        <dbReference type="Proteomes" id="UP001150062"/>
    </source>
</evidence>
<dbReference type="AlphaFoldDB" id="A0AAV7Z1G6"/>
<dbReference type="EMBL" id="JANTQA010000042">
    <property type="protein sequence ID" value="KAJ3434786.1"/>
    <property type="molecule type" value="Genomic_DNA"/>
</dbReference>
<dbReference type="SUPFAM" id="SSF47954">
    <property type="entry name" value="Cyclin-like"/>
    <property type="match status" value="2"/>
</dbReference>
<dbReference type="InterPro" id="IPR036915">
    <property type="entry name" value="Cyclin-like_sf"/>
</dbReference>
<organism evidence="3 5">
    <name type="scientific">Anaeramoeba flamelloides</name>
    <dbReference type="NCBI Taxonomy" id="1746091"/>
    <lineage>
        <taxon>Eukaryota</taxon>
        <taxon>Metamonada</taxon>
        <taxon>Anaeramoebidae</taxon>
        <taxon>Anaeramoeba</taxon>
    </lineage>
</organism>
<dbReference type="Pfam" id="PF00134">
    <property type="entry name" value="Cyclin_N"/>
    <property type="match status" value="1"/>
</dbReference>
<protein>
    <submittedName>
        <fullName evidence="3">Cyclin-c</fullName>
    </submittedName>
</protein>
<dbReference type="EMBL" id="JAOAOG010000128">
    <property type="protein sequence ID" value="KAJ6247052.1"/>
    <property type="molecule type" value="Genomic_DNA"/>
</dbReference>
<comment type="similarity">
    <text evidence="1">Belongs to the cyclin family.</text>
</comment>
<sequence>MNNRKLFCDYDPWLISPACLFLATKTEEYIMVSNYFLTQVKKQFHWKYTPNDFFSAELQILEALNYDLIIFHAYKPLLVYTEKAELDENCIQCAWSLLNGTYSSNLCLQYHPYMIALSCLFLAALNTENDVTGWFSELNISIEDLKSISEKILKIHQQIEQSLNDKHHYEKNVTQILNKIKKKN</sequence>
<dbReference type="PANTHER" id="PTHR10026">
    <property type="entry name" value="CYCLIN"/>
    <property type="match status" value="1"/>
</dbReference>
<dbReference type="InterPro" id="IPR013763">
    <property type="entry name" value="Cyclin-like_dom"/>
</dbReference>
<dbReference type="InterPro" id="IPR006671">
    <property type="entry name" value="Cyclin_N"/>
</dbReference>
<reference evidence="4" key="1">
    <citation type="submission" date="2022-08" db="EMBL/GenBank/DDBJ databases">
        <title>Novel sulfate-reducing endosymbionts in the free-living metamonad Anaeramoeba.</title>
        <authorList>
            <person name="Jerlstrom-Hultqvist J."/>
            <person name="Cepicka I."/>
            <person name="Gallot-Lavallee L."/>
            <person name="Salas-Leiva D."/>
            <person name="Curtis B.A."/>
            <person name="Zahonova K."/>
            <person name="Pipaliya S."/>
            <person name="Dacks J."/>
            <person name="Roger A.J."/>
        </authorList>
    </citation>
    <scope>NUCLEOTIDE SEQUENCE</scope>
    <source>
        <strain evidence="4">Schooner1</strain>
    </source>
</reference>
<dbReference type="InterPro" id="IPR043198">
    <property type="entry name" value="Cyclin/Ssn8"/>
</dbReference>
<dbReference type="SMART" id="SM00385">
    <property type="entry name" value="CYCLIN"/>
    <property type="match status" value="1"/>
</dbReference>
<dbReference type="Proteomes" id="UP001150062">
    <property type="component" value="Unassembled WGS sequence"/>
</dbReference>
<keyword evidence="1" id="KW-0195">Cyclin</keyword>
<dbReference type="GO" id="GO:0016538">
    <property type="term" value="F:cyclin-dependent protein serine/threonine kinase regulator activity"/>
    <property type="evidence" value="ECO:0007669"/>
    <property type="project" value="InterPro"/>
</dbReference>
<dbReference type="GO" id="GO:0006357">
    <property type="term" value="P:regulation of transcription by RNA polymerase II"/>
    <property type="evidence" value="ECO:0007669"/>
    <property type="project" value="InterPro"/>
</dbReference>
<feature type="domain" description="Cyclin-like" evidence="2">
    <location>
        <begin position="75"/>
        <end position="154"/>
    </location>
</feature>
<evidence type="ECO:0000313" key="3">
    <source>
        <dbReference type="EMBL" id="KAJ3434786.1"/>
    </source>
</evidence>
<accession>A0AAV7Z1G6</accession>
<gene>
    <name evidence="3" type="ORF">M0812_01907</name>
    <name evidence="4" type="ORF">M0813_19040</name>
</gene>